<organism evidence="4 5">
    <name type="scientific">Phyllosticta citriasiana</name>
    <dbReference type="NCBI Taxonomy" id="595635"/>
    <lineage>
        <taxon>Eukaryota</taxon>
        <taxon>Fungi</taxon>
        <taxon>Dikarya</taxon>
        <taxon>Ascomycota</taxon>
        <taxon>Pezizomycotina</taxon>
        <taxon>Dothideomycetes</taxon>
        <taxon>Dothideomycetes incertae sedis</taxon>
        <taxon>Botryosphaeriales</taxon>
        <taxon>Phyllostictaceae</taxon>
        <taxon>Phyllosticta</taxon>
    </lineage>
</organism>
<feature type="region of interest" description="Disordered" evidence="3">
    <location>
        <begin position="92"/>
        <end position="177"/>
    </location>
</feature>
<evidence type="ECO:0000313" key="5">
    <source>
        <dbReference type="Proteomes" id="UP001363622"/>
    </source>
</evidence>
<feature type="compositionally biased region" description="Polar residues" evidence="3">
    <location>
        <begin position="94"/>
        <end position="103"/>
    </location>
</feature>
<name>A0ABR1KTY9_9PEZI</name>
<dbReference type="PANTHER" id="PTHR28524">
    <property type="entry name" value="SUCCINATE DEHYDROGENASE ASSEMBLY FACTOR 4, MITOCHONDRIAL"/>
    <property type="match status" value="1"/>
</dbReference>
<sequence>MTLFGSTPPIHFPSTSLSTRPNCFSVSPPLSNCFRHRSSITTIMRSIIRPQLFSRRCFTTSLRARSILPSFRTAPGPQRLPKEEQEIFEELQRRSTGAFSTPRATPVVNQSPQSSSSTAEQTAGGDTFQISAEGEGEELHPDVRRGAQPEFEGDVNPKTGEVGGPKNEPLRWGAQGDWSFNGRVTDF</sequence>
<proteinExistence type="inferred from homology"/>
<comment type="caution">
    <text evidence="4">The sequence shown here is derived from an EMBL/GenBank/DDBJ whole genome shotgun (WGS) entry which is preliminary data.</text>
</comment>
<reference evidence="4 5" key="1">
    <citation type="submission" date="2024-04" db="EMBL/GenBank/DDBJ databases">
        <title>Phyllosticta paracitricarpa is synonymous to the EU quarantine fungus P. citricarpa based on phylogenomic analyses.</title>
        <authorList>
            <consortium name="Lawrence Berkeley National Laboratory"/>
            <person name="Van Ingen-Buijs V.A."/>
            <person name="Van Westerhoven A.C."/>
            <person name="Haridas S."/>
            <person name="Skiadas P."/>
            <person name="Martin F."/>
            <person name="Groenewald J.Z."/>
            <person name="Crous P.W."/>
            <person name="Seidl M.F."/>
        </authorList>
    </citation>
    <scope>NUCLEOTIDE SEQUENCE [LARGE SCALE GENOMIC DNA]</scope>
    <source>
        <strain evidence="4 5">CBS 123371</strain>
    </source>
</reference>
<dbReference type="PANTHER" id="PTHR28524:SF3">
    <property type="entry name" value="SUCCINATE DEHYDROGENASE ASSEMBLY FACTOR 4, MITOCHONDRIAL"/>
    <property type="match status" value="1"/>
</dbReference>
<comment type="similarity">
    <text evidence="1">Belongs to the SDHAF4 family.</text>
</comment>
<dbReference type="InterPro" id="IPR012875">
    <property type="entry name" value="SDHF4"/>
</dbReference>
<evidence type="ECO:0000256" key="3">
    <source>
        <dbReference type="SAM" id="MobiDB-lite"/>
    </source>
</evidence>
<accession>A0ABR1KTY9</accession>
<evidence type="ECO:0000313" key="4">
    <source>
        <dbReference type="EMBL" id="KAK7518761.1"/>
    </source>
</evidence>
<dbReference type="EMBL" id="JBBPHU010000004">
    <property type="protein sequence ID" value="KAK7518761.1"/>
    <property type="molecule type" value="Genomic_DNA"/>
</dbReference>
<dbReference type="Pfam" id="PF07896">
    <property type="entry name" value="DUF1674"/>
    <property type="match status" value="1"/>
</dbReference>
<feature type="compositionally biased region" description="Basic and acidic residues" evidence="3">
    <location>
        <begin position="137"/>
        <end position="147"/>
    </location>
</feature>
<evidence type="ECO:0000256" key="2">
    <source>
        <dbReference type="ARBA" id="ARBA00022170"/>
    </source>
</evidence>
<evidence type="ECO:0000256" key="1">
    <source>
        <dbReference type="ARBA" id="ARBA00005701"/>
    </source>
</evidence>
<dbReference type="Proteomes" id="UP001363622">
    <property type="component" value="Unassembled WGS sequence"/>
</dbReference>
<gene>
    <name evidence="4" type="ORF">IWZ03DRAFT_156102</name>
</gene>
<keyword evidence="5" id="KW-1185">Reference proteome</keyword>
<feature type="compositionally biased region" description="Low complexity" evidence="3">
    <location>
        <begin position="105"/>
        <end position="118"/>
    </location>
</feature>
<protein>
    <recommendedName>
        <fullName evidence="2">Succinate dehydrogenase assembly factor 4, mitochondrial</fullName>
    </recommendedName>
</protein>